<proteinExistence type="predicted"/>
<keyword evidence="2" id="KW-1185">Reference proteome</keyword>
<dbReference type="AlphaFoldDB" id="A0A6J8ALR9"/>
<evidence type="ECO:0000313" key="1">
    <source>
        <dbReference type="EMBL" id="CAC5370005.1"/>
    </source>
</evidence>
<sequence length="165" mass="19594">METGINIQGITKLPYGYFDSKSISVFPYLLRGLGRRILKQLNRTLEEPIAQFFISVIVSYSEIACRNTKVICQSEREWESLDRNMECLWRFDQYSLSFNRLVFLLDHPNPSLHGEARLLDPDGTIRRQIYDSLYKRKIDKEKTHNFLAVMKEQFLSNLERMKNMY</sequence>
<organism evidence="1 2">
    <name type="scientific">Mytilus coruscus</name>
    <name type="common">Sea mussel</name>
    <dbReference type="NCBI Taxonomy" id="42192"/>
    <lineage>
        <taxon>Eukaryota</taxon>
        <taxon>Metazoa</taxon>
        <taxon>Spiralia</taxon>
        <taxon>Lophotrochozoa</taxon>
        <taxon>Mollusca</taxon>
        <taxon>Bivalvia</taxon>
        <taxon>Autobranchia</taxon>
        <taxon>Pteriomorphia</taxon>
        <taxon>Mytilida</taxon>
        <taxon>Mytiloidea</taxon>
        <taxon>Mytilidae</taxon>
        <taxon>Mytilinae</taxon>
        <taxon>Mytilus</taxon>
    </lineage>
</organism>
<protein>
    <submittedName>
        <fullName evidence="1">Uncharacterized protein</fullName>
    </submittedName>
</protein>
<evidence type="ECO:0000313" key="2">
    <source>
        <dbReference type="Proteomes" id="UP000507470"/>
    </source>
</evidence>
<gene>
    <name evidence="1" type="ORF">MCOR_8995</name>
</gene>
<dbReference type="EMBL" id="CACVKT020001643">
    <property type="protein sequence ID" value="CAC5370005.1"/>
    <property type="molecule type" value="Genomic_DNA"/>
</dbReference>
<reference evidence="1 2" key="1">
    <citation type="submission" date="2020-06" db="EMBL/GenBank/DDBJ databases">
        <authorList>
            <person name="Li R."/>
            <person name="Bekaert M."/>
        </authorList>
    </citation>
    <scope>NUCLEOTIDE SEQUENCE [LARGE SCALE GENOMIC DNA]</scope>
    <source>
        <strain evidence="2">wild</strain>
    </source>
</reference>
<accession>A0A6J8ALR9</accession>
<dbReference type="Proteomes" id="UP000507470">
    <property type="component" value="Unassembled WGS sequence"/>
</dbReference>
<name>A0A6J8ALR9_MYTCO</name>